<evidence type="ECO:0000313" key="8">
    <source>
        <dbReference type="EMBL" id="MCP0887565.1"/>
    </source>
</evidence>
<dbReference type="Pfam" id="PF01297">
    <property type="entry name" value="ZnuA"/>
    <property type="match status" value="1"/>
</dbReference>
<sequence>MKKLLTLLLSALALVTLALGLGACSKKASTSASSGNLKIVATTDFYGQVAKEVLGKYGTVTSIIKNPSVDPHEYSPTTKVAKVVANSDLVLYNGLEYDTWVKKLGGSKYLSVASITKQKIGANEHLWYKKNTMAKVAQALATEYGKLDSKHKKQFEANAKKYQAKLATLNTMLAKIKKNSDGKKVAVSEPVFDYALQAMGYTVINNHFAKATEDGTDPSYSDIKDLQTAIKNHKIAFFVQNIQTDSKIIDNIVKLCKENNIPVVKVTETLPSGKNYIQWMTSEYKQVLKIQNS</sequence>
<protein>
    <submittedName>
        <fullName evidence="8">Zinc ABC transporter substrate-binding protein</fullName>
    </submittedName>
</protein>
<organism evidence="8 9">
    <name type="scientific">Ligilactobacillus ubinensis</name>
    <dbReference type="NCBI Taxonomy" id="2876789"/>
    <lineage>
        <taxon>Bacteria</taxon>
        <taxon>Bacillati</taxon>
        <taxon>Bacillota</taxon>
        <taxon>Bacilli</taxon>
        <taxon>Lactobacillales</taxon>
        <taxon>Lactobacillaceae</taxon>
        <taxon>Ligilactobacillus</taxon>
    </lineage>
</organism>
<dbReference type="GO" id="GO:0030001">
    <property type="term" value="P:metal ion transport"/>
    <property type="evidence" value="ECO:0007669"/>
    <property type="project" value="InterPro"/>
</dbReference>
<evidence type="ECO:0000256" key="6">
    <source>
        <dbReference type="SAM" id="Coils"/>
    </source>
</evidence>
<evidence type="ECO:0000256" key="1">
    <source>
        <dbReference type="ARBA" id="ARBA00004196"/>
    </source>
</evidence>
<feature type="chain" id="PRO_5040779702" evidence="7">
    <location>
        <begin position="19"/>
        <end position="293"/>
    </location>
</feature>
<reference evidence="8 9" key="1">
    <citation type="journal article" date="2023" name="Int. J. Syst. Evol. Microbiol.">
        <title>Ligilactobacillus ubinensis sp. nov., a novel species isolated from the wild ferment of a durian fruit (Durio zibethinus).</title>
        <authorList>
            <person name="Heng Y.C."/>
            <person name="Menon N."/>
            <person name="Chen B."/>
            <person name="Loo B.Z.L."/>
            <person name="Wong G.W.J."/>
            <person name="Lim A.C.H."/>
            <person name="Silvaraju S."/>
            <person name="Kittelmann S."/>
        </authorList>
    </citation>
    <scope>NUCLEOTIDE SEQUENCE [LARGE SCALE GENOMIC DNA]</scope>
    <source>
        <strain evidence="8 9">WILCCON 0076</strain>
    </source>
</reference>
<feature type="coiled-coil region" evidence="6">
    <location>
        <begin position="152"/>
        <end position="179"/>
    </location>
</feature>
<dbReference type="PANTHER" id="PTHR42953:SF1">
    <property type="entry name" value="METAL-BINDING PROTEIN HI_0362-RELATED"/>
    <property type="match status" value="1"/>
</dbReference>
<gene>
    <name evidence="8" type="ORF">LB941_09500</name>
</gene>
<name>A0A9X2JMD5_9LACO</name>
<keyword evidence="2 5" id="KW-0813">Transport</keyword>
<evidence type="ECO:0000256" key="2">
    <source>
        <dbReference type="ARBA" id="ARBA00022448"/>
    </source>
</evidence>
<dbReference type="PRINTS" id="PR00690">
    <property type="entry name" value="ADHESNFAMILY"/>
</dbReference>
<accession>A0A9X2JMD5</accession>
<proteinExistence type="inferred from homology"/>
<dbReference type="InterPro" id="IPR050492">
    <property type="entry name" value="Bact_metal-bind_prot9"/>
</dbReference>
<keyword evidence="3" id="KW-0479">Metal-binding</keyword>
<dbReference type="InterPro" id="IPR006127">
    <property type="entry name" value="ZnuA-like"/>
</dbReference>
<dbReference type="GO" id="GO:0030313">
    <property type="term" value="C:cell envelope"/>
    <property type="evidence" value="ECO:0007669"/>
    <property type="project" value="UniProtKB-SubCell"/>
</dbReference>
<evidence type="ECO:0000313" key="9">
    <source>
        <dbReference type="Proteomes" id="UP001139006"/>
    </source>
</evidence>
<dbReference type="PROSITE" id="PS51257">
    <property type="entry name" value="PROKAR_LIPOPROTEIN"/>
    <property type="match status" value="1"/>
</dbReference>
<dbReference type="Gene3D" id="3.40.50.1980">
    <property type="entry name" value="Nitrogenase molybdenum iron protein domain"/>
    <property type="match status" value="2"/>
</dbReference>
<dbReference type="InterPro" id="IPR006128">
    <property type="entry name" value="Lipoprotein_PsaA-like"/>
</dbReference>
<dbReference type="Proteomes" id="UP001139006">
    <property type="component" value="Unassembled WGS sequence"/>
</dbReference>
<dbReference type="PANTHER" id="PTHR42953">
    <property type="entry name" value="HIGH-AFFINITY ZINC UPTAKE SYSTEM PROTEIN ZNUA-RELATED"/>
    <property type="match status" value="1"/>
</dbReference>
<evidence type="ECO:0000256" key="4">
    <source>
        <dbReference type="ARBA" id="ARBA00022729"/>
    </source>
</evidence>
<dbReference type="GO" id="GO:0046872">
    <property type="term" value="F:metal ion binding"/>
    <property type="evidence" value="ECO:0007669"/>
    <property type="project" value="UniProtKB-KW"/>
</dbReference>
<dbReference type="AlphaFoldDB" id="A0A9X2JMD5"/>
<evidence type="ECO:0000256" key="7">
    <source>
        <dbReference type="SAM" id="SignalP"/>
    </source>
</evidence>
<evidence type="ECO:0000256" key="3">
    <source>
        <dbReference type="ARBA" id="ARBA00022723"/>
    </source>
</evidence>
<dbReference type="RefSeq" id="WP_253361555.1">
    <property type="nucleotide sequence ID" value="NZ_JAIULA010000020.1"/>
</dbReference>
<comment type="subcellular location">
    <subcellularLocation>
        <location evidence="1">Cell envelope</location>
    </subcellularLocation>
</comment>
<feature type="signal peptide" evidence="7">
    <location>
        <begin position="1"/>
        <end position="18"/>
    </location>
</feature>
<dbReference type="SUPFAM" id="SSF53807">
    <property type="entry name" value="Helical backbone' metal receptor"/>
    <property type="match status" value="1"/>
</dbReference>
<dbReference type="EMBL" id="JAIULA010000020">
    <property type="protein sequence ID" value="MCP0887565.1"/>
    <property type="molecule type" value="Genomic_DNA"/>
</dbReference>
<keyword evidence="6" id="KW-0175">Coiled coil</keyword>
<keyword evidence="9" id="KW-1185">Reference proteome</keyword>
<keyword evidence="4 7" id="KW-0732">Signal</keyword>
<dbReference type="GO" id="GO:0007155">
    <property type="term" value="P:cell adhesion"/>
    <property type="evidence" value="ECO:0007669"/>
    <property type="project" value="InterPro"/>
</dbReference>
<comment type="similarity">
    <text evidence="5">Belongs to the bacterial solute-binding protein 9 family.</text>
</comment>
<evidence type="ECO:0000256" key="5">
    <source>
        <dbReference type="RuleBase" id="RU003512"/>
    </source>
</evidence>
<comment type="caution">
    <text evidence="8">The sequence shown here is derived from an EMBL/GenBank/DDBJ whole genome shotgun (WGS) entry which is preliminary data.</text>
</comment>